<dbReference type="EMBL" id="FZPD01000004">
    <property type="protein sequence ID" value="SNT12955.1"/>
    <property type="molecule type" value="Genomic_DNA"/>
</dbReference>
<feature type="coiled-coil region" evidence="1">
    <location>
        <begin position="45"/>
        <end position="72"/>
    </location>
</feature>
<dbReference type="InterPro" id="IPR007060">
    <property type="entry name" value="FtsL/DivIC"/>
</dbReference>
<evidence type="ECO:0000256" key="1">
    <source>
        <dbReference type="SAM" id="Coils"/>
    </source>
</evidence>
<dbReference type="Pfam" id="PF04977">
    <property type="entry name" value="DivIC"/>
    <property type="match status" value="1"/>
</dbReference>
<dbReference type="Proteomes" id="UP000198393">
    <property type="component" value="Unassembled WGS sequence"/>
</dbReference>
<evidence type="ECO:0000313" key="3">
    <source>
        <dbReference type="EMBL" id="SNT12955.1"/>
    </source>
</evidence>
<dbReference type="AlphaFoldDB" id="A0A239K481"/>
<sequence length="100" mass="11854">MNNLLDRIPSFFKNFYFLSALFFVVWLAFIDSNDLFMQAQLSGKKADLIEAKDFYQEKIMQVKNDQAALNNNPDLLEKMAREKYLMKKDNEDLYIVVKED</sequence>
<keyword evidence="2" id="KW-1133">Transmembrane helix</keyword>
<dbReference type="RefSeq" id="WP_089357125.1">
    <property type="nucleotide sequence ID" value="NZ_FZPD01000004.1"/>
</dbReference>
<gene>
    <name evidence="3" type="ORF">SAMN05421640_2411</name>
</gene>
<keyword evidence="1" id="KW-0175">Coiled coil</keyword>
<name>A0A239K481_EKHLU</name>
<keyword evidence="2" id="KW-0472">Membrane</keyword>
<evidence type="ECO:0000313" key="4">
    <source>
        <dbReference type="Proteomes" id="UP000198393"/>
    </source>
</evidence>
<feature type="transmembrane region" description="Helical" evidence="2">
    <location>
        <begin position="15"/>
        <end position="36"/>
    </location>
</feature>
<dbReference type="OrthoDB" id="1467719at2"/>
<protein>
    <submittedName>
        <fullName evidence="3">Septum formation initiator</fullName>
    </submittedName>
</protein>
<organism evidence="3 4">
    <name type="scientific">Ekhidna lutea</name>
    <dbReference type="NCBI Taxonomy" id="447679"/>
    <lineage>
        <taxon>Bacteria</taxon>
        <taxon>Pseudomonadati</taxon>
        <taxon>Bacteroidota</taxon>
        <taxon>Cytophagia</taxon>
        <taxon>Cytophagales</taxon>
        <taxon>Reichenbachiellaceae</taxon>
        <taxon>Ekhidna</taxon>
    </lineage>
</organism>
<keyword evidence="4" id="KW-1185">Reference proteome</keyword>
<reference evidence="3 4" key="1">
    <citation type="submission" date="2017-06" db="EMBL/GenBank/DDBJ databases">
        <authorList>
            <person name="Kim H.J."/>
            <person name="Triplett B.A."/>
        </authorList>
    </citation>
    <scope>NUCLEOTIDE SEQUENCE [LARGE SCALE GENOMIC DNA]</scope>
    <source>
        <strain evidence="3 4">DSM 19307</strain>
    </source>
</reference>
<proteinExistence type="predicted"/>
<accession>A0A239K481</accession>
<keyword evidence="2" id="KW-0812">Transmembrane</keyword>
<evidence type="ECO:0000256" key="2">
    <source>
        <dbReference type="SAM" id="Phobius"/>
    </source>
</evidence>